<accession>A0A1W6LLE2</accession>
<evidence type="ECO:0000313" key="3">
    <source>
        <dbReference type="EMBL" id="ARN56591.1"/>
    </source>
</evidence>
<dbReference type="Pfam" id="PF10097">
    <property type="entry name" value="DUF2335"/>
    <property type="match status" value="1"/>
</dbReference>
<evidence type="ECO:0000313" key="4">
    <source>
        <dbReference type="Proteomes" id="UP000193334"/>
    </source>
</evidence>
<feature type="transmembrane region" description="Helical" evidence="2">
    <location>
        <begin position="104"/>
        <end position="122"/>
    </location>
</feature>
<dbReference type="EMBL" id="CP021023">
    <property type="protein sequence ID" value="ARN56591.1"/>
    <property type="molecule type" value="Genomic_DNA"/>
</dbReference>
<keyword evidence="4" id="KW-1185">Reference proteome</keyword>
<dbReference type="STRING" id="1941349.STSP1_00974"/>
<keyword evidence="2" id="KW-0472">Membrane</keyword>
<evidence type="ECO:0000256" key="1">
    <source>
        <dbReference type="SAM" id="MobiDB-lite"/>
    </source>
</evidence>
<dbReference type="AlphaFoldDB" id="A0A1W6LLE2"/>
<feature type="compositionally biased region" description="Basic residues" evidence="1">
    <location>
        <begin position="1"/>
        <end position="12"/>
    </location>
</feature>
<evidence type="ECO:0000256" key="2">
    <source>
        <dbReference type="SAM" id="Phobius"/>
    </source>
</evidence>
<sequence length="157" mass="17905">MTRRKKKQKPASRRNTNPSSNQPRNKEQSTRGIAQLHHKHFEGPIPPPEVLGAYEPEIAKTIVQMAQNESKHRHQIETNEQKNRAEYIRTKQNLIYQTTRNSQVFAFIILFITITGSIFLLYKGRNLSGAGTFIAGIAPALKVLFSNPNKKQTDKKP</sequence>
<dbReference type="InterPro" id="IPR019284">
    <property type="entry name" value="RP532"/>
</dbReference>
<feature type="transmembrane region" description="Helical" evidence="2">
    <location>
        <begin position="128"/>
        <end position="145"/>
    </location>
</feature>
<name>A0A1W6LLE2_9BACT</name>
<dbReference type="KEGG" id="pbp:STSP1_00974"/>
<keyword evidence="2" id="KW-1133">Transmembrane helix</keyword>
<proteinExistence type="predicted"/>
<gene>
    <name evidence="3" type="ORF">STSP1_00974</name>
</gene>
<dbReference type="Proteomes" id="UP000193334">
    <property type="component" value="Chromosome"/>
</dbReference>
<dbReference type="RefSeq" id="WP_161491612.1">
    <property type="nucleotide sequence ID" value="NZ_CP021023.1"/>
</dbReference>
<keyword evidence="2" id="KW-0812">Transmembrane</keyword>
<feature type="compositionally biased region" description="Polar residues" evidence="1">
    <location>
        <begin position="13"/>
        <end position="23"/>
    </location>
</feature>
<reference evidence="4" key="1">
    <citation type="submission" date="2017-04" db="EMBL/GenBank/DDBJ databases">
        <title>Comparative genomics and description of representatives of a novel lineage of planctomycetes thriving in anoxic sediments.</title>
        <authorList>
            <person name="Spring S."/>
            <person name="Bunk B."/>
            <person name="Sproer C."/>
        </authorList>
    </citation>
    <scope>NUCLEOTIDE SEQUENCE [LARGE SCALE GENOMIC DNA]</scope>
    <source>
        <strain evidence="4">ST-PulAB-D4</strain>
    </source>
</reference>
<protein>
    <submittedName>
        <fullName evidence="3">Putative membrane protein</fullName>
    </submittedName>
</protein>
<organism evidence="3 4">
    <name type="scientific">Sedimentisphaera salicampi</name>
    <dbReference type="NCBI Taxonomy" id="1941349"/>
    <lineage>
        <taxon>Bacteria</taxon>
        <taxon>Pseudomonadati</taxon>
        <taxon>Planctomycetota</taxon>
        <taxon>Phycisphaerae</taxon>
        <taxon>Sedimentisphaerales</taxon>
        <taxon>Sedimentisphaeraceae</taxon>
        <taxon>Sedimentisphaera</taxon>
    </lineage>
</organism>
<feature type="region of interest" description="Disordered" evidence="1">
    <location>
        <begin position="1"/>
        <end position="31"/>
    </location>
</feature>